<dbReference type="Proteomes" id="UP000037035">
    <property type="component" value="Unassembled WGS sequence"/>
</dbReference>
<keyword evidence="2" id="KW-1185">Reference proteome</keyword>
<name>A0A0L6V171_9BASI</name>
<proteinExistence type="predicted"/>
<organism evidence="1 2">
    <name type="scientific">Puccinia sorghi</name>
    <dbReference type="NCBI Taxonomy" id="27349"/>
    <lineage>
        <taxon>Eukaryota</taxon>
        <taxon>Fungi</taxon>
        <taxon>Dikarya</taxon>
        <taxon>Basidiomycota</taxon>
        <taxon>Pucciniomycotina</taxon>
        <taxon>Pucciniomycetes</taxon>
        <taxon>Pucciniales</taxon>
        <taxon>Pucciniaceae</taxon>
        <taxon>Puccinia</taxon>
    </lineage>
</organism>
<reference evidence="1 2" key="1">
    <citation type="submission" date="2015-08" db="EMBL/GenBank/DDBJ databases">
        <title>Next Generation Sequencing and Analysis of the Genome of Puccinia sorghi L Schw, the Causal Agent of Maize Common Rust.</title>
        <authorList>
            <person name="Rochi L."/>
            <person name="Burguener G."/>
            <person name="Darino M."/>
            <person name="Turjanski A."/>
            <person name="Kreff E."/>
            <person name="Dieguez M.J."/>
            <person name="Sacco F."/>
        </authorList>
    </citation>
    <scope>NUCLEOTIDE SEQUENCE [LARGE SCALE GENOMIC DNA]</scope>
    <source>
        <strain evidence="1 2">RO10H11247</strain>
    </source>
</reference>
<comment type="caution">
    <text evidence="1">The sequence shown here is derived from an EMBL/GenBank/DDBJ whole genome shotgun (WGS) entry which is preliminary data.</text>
</comment>
<dbReference type="VEuPathDB" id="FungiDB:VP01_2921g1"/>
<accession>A0A0L6V171</accession>
<protein>
    <submittedName>
        <fullName evidence="1">Uncharacterized protein</fullName>
    </submittedName>
</protein>
<evidence type="ECO:0000313" key="2">
    <source>
        <dbReference type="Proteomes" id="UP000037035"/>
    </source>
</evidence>
<dbReference type="AlphaFoldDB" id="A0A0L6V171"/>
<sequence>MICMKFPNCKNDLRVDLAQGAPRKDASLGGSTKRFLRGKMLPAGRISPQHNLTPRNPPRQHFTTEESLRQNVAGKESSAQQKLAAEGSHVAKFCRKDSSIYFFVLHHARYINSASQKSANQGWQSASLMNATLRGTSASHSVSAYSNQQSSQVFQAFQPVLCLLGQMQGSLAGAAMYQSVASNYVNQQDFLPNIFFLFFIEPHTSRDKAFHFMDISNA</sequence>
<evidence type="ECO:0000313" key="1">
    <source>
        <dbReference type="EMBL" id="KNZ54533.1"/>
    </source>
</evidence>
<gene>
    <name evidence="1" type="ORF">VP01_2921g1</name>
</gene>
<dbReference type="EMBL" id="LAVV01007859">
    <property type="protein sequence ID" value="KNZ54533.1"/>
    <property type="molecule type" value="Genomic_DNA"/>
</dbReference>